<evidence type="ECO:0000313" key="1">
    <source>
        <dbReference type="EMBL" id="KAH3808392.1"/>
    </source>
</evidence>
<reference evidence="1" key="2">
    <citation type="submission" date="2020-11" db="EMBL/GenBank/DDBJ databases">
        <authorList>
            <person name="McCartney M.A."/>
            <person name="Auch B."/>
            <person name="Kono T."/>
            <person name="Mallez S."/>
            <person name="Becker A."/>
            <person name="Gohl D.M."/>
            <person name="Silverstein K.A.T."/>
            <person name="Koren S."/>
            <person name="Bechman K.B."/>
            <person name="Herman A."/>
            <person name="Abrahante J.E."/>
            <person name="Garbe J."/>
        </authorList>
    </citation>
    <scope>NUCLEOTIDE SEQUENCE</scope>
    <source>
        <strain evidence="1">Duluth1</strain>
        <tissue evidence="1">Whole animal</tissue>
    </source>
</reference>
<reference evidence="1" key="1">
    <citation type="journal article" date="2019" name="bioRxiv">
        <title>The Genome of the Zebra Mussel, Dreissena polymorpha: A Resource for Invasive Species Research.</title>
        <authorList>
            <person name="McCartney M.A."/>
            <person name="Auch B."/>
            <person name="Kono T."/>
            <person name="Mallez S."/>
            <person name="Zhang Y."/>
            <person name="Obille A."/>
            <person name="Becker A."/>
            <person name="Abrahante J.E."/>
            <person name="Garbe J."/>
            <person name="Badalamenti J.P."/>
            <person name="Herman A."/>
            <person name="Mangelson H."/>
            <person name="Liachko I."/>
            <person name="Sullivan S."/>
            <person name="Sone E.D."/>
            <person name="Koren S."/>
            <person name="Silverstein K.A.T."/>
            <person name="Beckman K.B."/>
            <person name="Gohl D.M."/>
        </authorList>
    </citation>
    <scope>NUCLEOTIDE SEQUENCE</scope>
    <source>
        <strain evidence="1">Duluth1</strain>
        <tissue evidence="1">Whole animal</tissue>
    </source>
</reference>
<evidence type="ECO:0000313" key="2">
    <source>
        <dbReference type="Proteomes" id="UP000828390"/>
    </source>
</evidence>
<comment type="caution">
    <text evidence="1">The sequence shown here is derived from an EMBL/GenBank/DDBJ whole genome shotgun (WGS) entry which is preliminary data.</text>
</comment>
<dbReference type="Proteomes" id="UP000828390">
    <property type="component" value="Unassembled WGS sequence"/>
</dbReference>
<proteinExistence type="predicted"/>
<dbReference type="AlphaFoldDB" id="A0A9D4G1F8"/>
<protein>
    <submittedName>
        <fullName evidence="1">Uncharacterized protein</fullName>
    </submittedName>
</protein>
<accession>A0A9D4G1F8</accession>
<dbReference type="EMBL" id="JAIWYP010000006">
    <property type="protein sequence ID" value="KAH3808392.1"/>
    <property type="molecule type" value="Genomic_DNA"/>
</dbReference>
<keyword evidence="2" id="KW-1185">Reference proteome</keyword>
<name>A0A9D4G1F8_DREPO</name>
<organism evidence="1 2">
    <name type="scientific">Dreissena polymorpha</name>
    <name type="common">Zebra mussel</name>
    <name type="synonym">Mytilus polymorpha</name>
    <dbReference type="NCBI Taxonomy" id="45954"/>
    <lineage>
        <taxon>Eukaryota</taxon>
        <taxon>Metazoa</taxon>
        <taxon>Spiralia</taxon>
        <taxon>Lophotrochozoa</taxon>
        <taxon>Mollusca</taxon>
        <taxon>Bivalvia</taxon>
        <taxon>Autobranchia</taxon>
        <taxon>Heteroconchia</taxon>
        <taxon>Euheterodonta</taxon>
        <taxon>Imparidentia</taxon>
        <taxon>Neoheterodontei</taxon>
        <taxon>Myida</taxon>
        <taxon>Dreissenoidea</taxon>
        <taxon>Dreissenidae</taxon>
        <taxon>Dreissena</taxon>
    </lineage>
</organism>
<sequence length="73" mass="8425">MRDMLANEWSFAGTNGEPEVLGSVTPFLNANYSASEMMESDLFIKYVCKTYNFRLEKYILQQCDDIHSTKTMV</sequence>
<gene>
    <name evidence="1" type="ORF">DPMN_136745</name>
</gene>